<comment type="caution">
    <text evidence="1">The sequence shown here is derived from an EMBL/GenBank/DDBJ whole genome shotgun (WGS) entry which is preliminary data.</text>
</comment>
<sequence>MERIVAAENLTLLQLGAFFGNHDTEEEFREANRRGIMLLENLEILPTKEEEKTCPTCQAGMSAITDRTRTLGWRYRCNGPVKHRMEPTANTFVDHARVNEIGSFRIIILMYSWLIGMPVTSAQVQVQVGAETAMAWYKYCRDVATKIAWHDLGQIGGPGDVVEIDETHLFKRKYHVGRRTMWEHHWLFGGISRATKKRFGVMVPAYGILDTIFEGHGTVNHSTNFLQPPLGEDPIWVPTGTFLPECLDKNWIGPPPRENVQPFRIHTNNAKRSWRELKSILTKCNGLQVTEGYIGEWMYRKNILDENATITEKFFRFCNDVARAYPGIGKNPMQIDIENCNCHECEE</sequence>
<dbReference type="AlphaFoldDB" id="A0AAN7S7J7"/>
<evidence type="ECO:0000313" key="1">
    <source>
        <dbReference type="EMBL" id="KAK4875401.1"/>
    </source>
</evidence>
<proteinExistence type="predicted"/>
<dbReference type="PANTHER" id="PTHR47163:SF2">
    <property type="entry name" value="SI:DKEY-17M8.2"/>
    <property type="match status" value="1"/>
</dbReference>
<dbReference type="InterPro" id="IPR053164">
    <property type="entry name" value="IS1016-like_transposase"/>
</dbReference>
<evidence type="ECO:0008006" key="3">
    <source>
        <dbReference type="Google" id="ProtNLM"/>
    </source>
</evidence>
<keyword evidence="2" id="KW-1185">Reference proteome</keyword>
<name>A0AAN7S7J7_9COLE</name>
<gene>
    <name evidence="1" type="ORF">RN001_011823</name>
</gene>
<organism evidence="1 2">
    <name type="scientific">Aquatica leii</name>
    <dbReference type="NCBI Taxonomy" id="1421715"/>
    <lineage>
        <taxon>Eukaryota</taxon>
        <taxon>Metazoa</taxon>
        <taxon>Ecdysozoa</taxon>
        <taxon>Arthropoda</taxon>
        <taxon>Hexapoda</taxon>
        <taxon>Insecta</taxon>
        <taxon>Pterygota</taxon>
        <taxon>Neoptera</taxon>
        <taxon>Endopterygota</taxon>
        <taxon>Coleoptera</taxon>
        <taxon>Polyphaga</taxon>
        <taxon>Elateriformia</taxon>
        <taxon>Elateroidea</taxon>
        <taxon>Lampyridae</taxon>
        <taxon>Luciolinae</taxon>
        <taxon>Aquatica</taxon>
    </lineage>
</organism>
<dbReference type="Proteomes" id="UP001353858">
    <property type="component" value="Unassembled WGS sequence"/>
</dbReference>
<dbReference type="EMBL" id="JARPUR010000005">
    <property type="protein sequence ID" value="KAK4875401.1"/>
    <property type="molecule type" value="Genomic_DNA"/>
</dbReference>
<protein>
    <recommendedName>
        <fullName evidence="3">Transposase</fullName>
    </recommendedName>
</protein>
<accession>A0AAN7S7J7</accession>
<reference evidence="2" key="1">
    <citation type="submission" date="2023-01" db="EMBL/GenBank/DDBJ databases">
        <title>Key to firefly adult light organ development and bioluminescence: homeobox transcription factors regulate luciferase expression and transportation to peroxisome.</title>
        <authorList>
            <person name="Fu X."/>
        </authorList>
    </citation>
    <scope>NUCLEOTIDE SEQUENCE [LARGE SCALE GENOMIC DNA]</scope>
</reference>
<evidence type="ECO:0000313" key="2">
    <source>
        <dbReference type="Proteomes" id="UP001353858"/>
    </source>
</evidence>
<dbReference type="PANTHER" id="PTHR47163">
    <property type="entry name" value="DDE_TNP_IS1595 DOMAIN-CONTAINING PROTEIN"/>
    <property type="match status" value="1"/>
</dbReference>